<dbReference type="InterPro" id="IPR036380">
    <property type="entry name" value="Isochorismatase-like_sf"/>
</dbReference>
<feature type="chain" id="PRO_5026025822" description="Isochorismatase-like domain-containing protein" evidence="3">
    <location>
        <begin position="22"/>
        <end position="263"/>
    </location>
</feature>
<dbReference type="SUPFAM" id="SSF52499">
    <property type="entry name" value="Isochorismatase-like hydrolases"/>
    <property type="match status" value="1"/>
</dbReference>
<keyword evidence="2" id="KW-0378">Hydrolase</keyword>
<evidence type="ECO:0000256" key="3">
    <source>
        <dbReference type="SAM" id="SignalP"/>
    </source>
</evidence>
<keyword evidence="6" id="KW-1185">Reference proteome</keyword>
<dbReference type="PANTHER" id="PTHR43540:SF1">
    <property type="entry name" value="ISOCHORISMATASE HYDROLASE"/>
    <property type="match status" value="1"/>
</dbReference>
<evidence type="ECO:0000256" key="1">
    <source>
        <dbReference type="ARBA" id="ARBA00006336"/>
    </source>
</evidence>
<proteinExistence type="inferred from homology"/>
<dbReference type="PANTHER" id="PTHR43540">
    <property type="entry name" value="PEROXYUREIDOACRYLATE/UREIDOACRYLATE AMIDOHYDROLASE-RELATED"/>
    <property type="match status" value="1"/>
</dbReference>
<keyword evidence="3" id="KW-0732">Signal</keyword>
<dbReference type="InterPro" id="IPR050272">
    <property type="entry name" value="Isochorismatase-like_hydrls"/>
</dbReference>
<comment type="similarity">
    <text evidence="1">Belongs to the isochorismatase family.</text>
</comment>
<dbReference type="EMBL" id="CP051141">
    <property type="protein sequence ID" value="QIW99127.1"/>
    <property type="molecule type" value="Genomic_DNA"/>
</dbReference>
<dbReference type="Pfam" id="PF00857">
    <property type="entry name" value="Isochorismatase"/>
    <property type="match status" value="1"/>
</dbReference>
<protein>
    <recommendedName>
        <fullName evidence="4">Isochorismatase-like domain-containing protein</fullName>
    </recommendedName>
</protein>
<accession>A0A6H0XX04</accession>
<dbReference type="Gene3D" id="3.40.50.850">
    <property type="entry name" value="Isochorismatase-like"/>
    <property type="match status" value="1"/>
</dbReference>
<organism evidence="5 6">
    <name type="scientific">Peltaster fructicola</name>
    <dbReference type="NCBI Taxonomy" id="286661"/>
    <lineage>
        <taxon>Eukaryota</taxon>
        <taxon>Fungi</taxon>
        <taxon>Dikarya</taxon>
        <taxon>Ascomycota</taxon>
        <taxon>Pezizomycotina</taxon>
        <taxon>Dothideomycetes</taxon>
        <taxon>Dothideomycetes incertae sedis</taxon>
        <taxon>Peltaster</taxon>
    </lineage>
</organism>
<feature type="signal peptide" evidence="3">
    <location>
        <begin position="1"/>
        <end position="21"/>
    </location>
</feature>
<evidence type="ECO:0000259" key="4">
    <source>
        <dbReference type="Pfam" id="PF00857"/>
    </source>
</evidence>
<sequence length="263" mass="27316">MHISSITLFLASGLAVRSASCTVKAAPSSSSAAANSSASLPGYDGPGSYIPSTVSGNTLSFGQHYAVLNLDLINGLVGSVASSTQGQAFIKNTRAWIDTVHAQVPPPLSIFTRIYFANARKPEIKPGGGFSKVSAGLTTADDPKTQIYPAFTVDSAAGDVVLQKTGYYAGTGNELENILCAQSIDTVILSGIRTSGVILSTTYRLFDLGYKVYIIANNSIETPPQGTEINNAILDGIIPKIPGDVITVEQAIAALARSGPAVY</sequence>
<feature type="domain" description="Isochorismatase-like" evidence="4">
    <location>
        <begin position="66"/>
        <end position="223"/>
    </location>
</feature>
<evidence type="ECO:0000256" key="2">
    <source>
        <dbReference type="ARBA" id="ARBA00022801"/>
    </source>
</evidence>
<name>A0A6H0XX04_9PEZI</name>
<dbReference type="AlphaFoldDB" id="A0A6H0XX04"/>
<dbReference type="OrthoDB" id="1739143at2759"/>
<dbReference type="Proteomes" id="UP000503462">
    <property type="component" value="Chromosome 3"/>
</dbReference>
<reference evidence="5 6" key="1">
    <citation type="journal article" date="2016" name="Sci. Rep.">
        <title>Peltaster fructicola genome reveals evolution from an invasive phytopathogen to an ectophytic parasite.</title>
        <authorList>
            <person name="Xu C."/>
            <person name="Chen H."/>
            <person name="Gleason M.L."/>
            <person name="Xu J.R."/>
            <person name="Liu H."/>
            <person name="Zhang R."/>
            <person name="Sun G."/>
        </authorList>
    </citation>
    <scope>NUCLEOTIDE SEQUENCE [LARGE SCALE GENOMIC DNA]</scope>
    <source>
        <strain evidence="5 6">LNHT1506</strain>
    </source>
</reference>
<evidence type="ECO:0000313" key="5">
    <source>
        <dbReference type="EMBL" id="QIW99127.1"/>
    </source>
</evidence>
<dbReference type="GO" id="GO:0016787">
    <property type="term" value="F:hydrolase activity"/>
    <property type="evidence" value="ECO:0007669"/>
    <property type="project" value="UniProtKB-KW"/>
</dbReference>
<dbReference type="InterPro" id="IPR000868">
    <property type="entry name" value="Isochorismatase-like_dom"/>
</dbReference>
<gene>
    <name evidence="5" type="ORF">AMS68_004645</name>
</gene>
<evidence type="ECO:0000313" key="6">
    <source>
        <dbReference type="Proteomes" id="UP000503462"/>
    </source>
</evidence>